<dbReference type="PROSITE" id="PS50011">
    <property type="entry name" value="PROTEIN_KINASE_DOM"/>
    <property type="match status" value="1"/>
</dbReference>
<dbReference type="Proteomes" id="UP000316714">
    <property type="component" value="Unassembled WGS sequence"/>
</dbReference>
<evidence type="ECO:0000259" key="8">
    <source>
        <dbReference type="PROSITE" id="PS50011"/>
    </source>
</evidence>
<keyword evidence="4 5" id="KW-0067">ATP-binding</keyword>
<dbReference type="Gene3D" id="3.30.200.20">
    <property type="entry name" value="Phosphorylase Kinase, domain 1"/>
    <property type="match status" value="1"/>
</dbReference>
<evidence type="ECO:0000256" key="4">
    <source>
        <dbReference type="ARBA" id="ARBA00022840"/>
    </source>
</evidence>
<dbReference type="CDD" id="cd14014">
    <property type="entry name" value="STKc_PknB_like"/>
    <property type="match status" value="1"/>
</dbReference>
<keyword evidence="3 9" id="KW-0418">Kinase</keyword>
<feature type="region of interest" description="Disordered" evidence="6">
    <location>
        <begin position="686"/>
        <end position="715"/>
    </location>
</feature>
<dbReference type="PROSITE" id="PS00108">
    <property type="entry name" value="PROTEIN_KINASE_ST"/>
    <property type="match status" value="1"/>
</dbReference>
<protein>
    <submittedName>
        <fullName evidence="9">Serine/threonine-protein kinase PknB</fullName>
        <ecNumber evidence="9">2.7.11.1</ecNumber>
    </submittedName>
</protein>
<dbReference type="Pfam" id="PF00069">
    <property type="entry name" value="Pkinase"/>
    <property type="match status" value="1"/>
</dbReference>
<keyword evidence="1 9" id="KW-0808">Transferase</keyword>
<evidence type="ECO:0000256" key="2">
    <source>
        <dbReference type="ARBA" id="ARBA00022741"/>
    </source>
</evidence>
<feature type="domain" description="Protein kinase" evidence="8">
    <location>
        <begin position="400"/>
        <end position="672"/>
    </location>
</feature>
<evidence type="ECO:0000256" key="1">
    <source>
        <dbReference type="ARBA" id="ARBA00022679"/>
    </source>
</evidence>
<keyword evidence="10" id="KW-1185">Reference proteome</keyword>
<evidence type="ECO:0000256" key="7">
    <source>
        <dbReference type="SAM" id="Phobius"/>
    </source>
</evidence>
<feature type="compositionally biased region" description="Polar residues" evidence="6">
    <location>
        <begin position="701"/>
        <end position="715"/>
    </location>
</feature>
<dbReference type="InterPro" id="IPR008271">
    <property type="entry name" value="Ser/Thr_kinase_AS"/>
</dbReference>
<evidence type="ECO:0000256" key="5">
    <source>
        <dbReference type="PROSITE-ProRule" id="PRU10141"/>
    </source>
</evidence>
<dbReference type="EMBL" id="SIHJ01000001">
    <property type="protein sequence ID" value="TWT37720.1"/>
    <property type="molecule type" value="Genomic_DNA"/>
</dbReference>
<accession>A0A5C5VIJ7</accession>
<proteinExistence type="predicted"/>
<dbReference type="AlphaFoldDB" id="A0A5C5VIJ7"/>
<evidence type="ECO:0000313" key="10">
    <source>
        <dbReference type="Proteomes" id="UP000316714"/>
    </source>
</evidence>
<dbReference type="InterPro" id="IPR011009">
    <property type="entry name" value="Kinase-like_dom_sf"/>
</dbReference>
<organism evidence="9 10">
    <name type="scientific">Posidoniimonas corsicana</name>
    <dbReference type="NCBI Taxonomy" id="1938618"/>
    <lineage>
        <taxon>Bacteria</taxon>
        <taxon>Pseudomonadati</taxon>
        <taxon>Planctomycetota</taxon>
        <taxon>Planctomycetia</taxon>
        <taxon>Pirellulales</taxon>
        <taxon>Lacipirellulaceae</taxon>
        <taxon>Posidoniimonas</taxon>
    </lineage>
</organism>
<dbReference type="GO" id="GO:0004674">
    <property type="term" value="F:protein serine/threonine kinase activity"/>
    <property type="evidence" value="ECO:0007669"/>
    <property type="project" value="UniProtKB-EC"/>
</dbReference>
<dbReference type="GO" id="GO:0005524">
    <property type="term" value="F:ATP binding"/>
    <property type="evidence" value="ECO:0007669"/>
    <property type="project" value="UniProtKB-UniRule"/>
</dbReference>
<dbReference type="PANTHER" id="PTHR43289">
    <property type="entry name" value="MITOGEN-ACTIVATED PROTEIN KINASE KINASE KINASE 20-RELATED"/>
    <property type="match status" value="1"/>
</dbReference>
<dbReference type="InterPro" id="IPR000719">
    <property type="entry name" value="Prot_kinase_dom"/>
</dbReference>
<dbReference type="Gene3D" id="1.10.510.10">
    <property type="entry name" value="Transferase(Phosphotransferase) domain 1"/>
    <property type="match status" value="1"/>
</dbReference>
<evidence type="ECO:0000256" key="3">
    <source>
        <dbReference type="ARBA" id="ARBA00022777"/>
    </source>
</evidence>
<feature type="binding site" evidence="5">
    <location>
        <position position="429"/>
    </location>
    <ligand>
        <name>ATP</name>
        <dbReference type="ChEBI" id="CHEBI:30616"/>
    </ligand>
</feature>
<dbReference type="SMART" id="SM00220">
    <property type="entry name" value="S_TKc"/>
    <property type="match status" value="1"/>
</dbReference>
<dbReference type="InterPro" id="IPR017441">
    <property type="entry name" value="Protein_kinase_ATP_BS"/>
</dbReference>
<dbReference type="PANTHER" id="PTHR43289:SF6">
    <property type="entry name" value="SERINE_THREONINE-PROTEIN KINASE NEKL-3"/>
    <property type="match status" value="1"/>
</dbReference>
<reference evidence="9 10" key="1">
    <citation type="submission" date="2019-02" db="EMBL/GenBank/DDBJ databases">
        <title>Deep-cultivation of Planctomycetes and their phenomic and genomic characterization uncovers novel biology.</title>
        <authorList>
            <person name="Wiegand S."/>
            <person name="Jogler M."/>
            <person name="Boedeker C."/>
            <person name="Pinto D."/>
            <person name="Vollmers J."/>
            <person name="Rivas-Marin E."/>
            <person name="Kohn T."/>
            <person name="Peeters S.H."/>
            <person name="Heuer A."/>
            <person name="Rast P."/>
            <person name="Oberbeckmann S."/>
            <person name="Bunk B."/>
            <person name="Jeske O."/>
            <person name="Meyerdierks A."/>
            <person name="Storesund J.E."/>
            <person name="Kallscheuer N."/>
            <person name="Luecker S."/>
            <person name="Lage O.M."/>
            <person name="Pohl T."/>
            <person name="Merkel B.J."/>
            <person name="Hornburger P."/>
            <person name="Mueller R.-W."/>
            <person name="Bruemmer F."/>
            <person name="Labrenz M."/>
            <person name="Spormann A.M."/>
            <person name="Op Den Camp H."/>
            <person name="Overmann J."/>
            <person name="Amann R."/>
            <person name="Jetten M.S.M."/>
            <person name="Mascher T."/>
            <person name="Medema M.H."/>
            <person name="Devos D.P."/>
            <person name="Kaster A.-K."/>
            <person name="Ovreas L."/>
            <person name="Rohde M."/>
            <person name="Galperin M.Y."/>
            <person name="Jogler C."/>
        </authorList>
    </citation>
    <scope>NUCLEOTIDE SEQUENCE [LARGE SCALE GENOMIC DNA]</scope>
    <source>
        <strain evidence="9 10">KOR34</strain>
    </source>
</reference>
<evidence type="ECO:0000256" key="6">
    <source>
        <dbReference type="SAM" id="MobiDB-lite"/>
    </source>
</evidence>
<dbReference type="SUPFAM" id="SSF56112">
    <property type="entry name" value="Protein kinase-like (PK-like)"/>
    <property type="match status" value="1"/>
</dbReference>
<gene>
    <name evidence="9" type="primary">pknB_4</name>
    <name evidence="9" type="ORF">KOR34_26820</name>
</gene>
<sequence>MTWASRTVAGTVVRTRLFLSRQLWVWPILAVVLLAGIGWSVHGSIERTMEANLRSELKTLLDVEVAMLRTWLSSQETNAKSTASDAEVRQLVSQIAAASLAAAPTEPDIAELTAQLTRQLQPVLNAHDYEAYFIATRSKVLASGRKEVVGMAVPTAFHETFDRVFDGETTVTPPYPSILPQRDLTGRELLGVPVMLILAPVVDDNLQTVAVLGLQLRPEKGFTRILQFGRLGNSGETYAFNEEGLMLSNSRFGEELVLLGLLPDLPESESILQLLVRDPGGDMTRGYRPTVRRTELPPTHMVQEAIAGRPATNVAGYSDYRGVKVVGAWEWLDQYHFGVATEVDYAEAFRPLAILKRTFWGLLLLLAASSIAIFVFTLLVARAQRRAREAAIEARELGQYKLEEKLGEGAMGVVYRGRHAMLRRPTAIKLIDADKVTETSVERFEREVQITGNLNHPNTVAIYDYGRTPEGVFYYAMEYLDGINLQALIDKYGPQPAGRVVYILRQVCGSLFEAHSAGLVHRDIKPANIMLNRRGGEGDVVKVLDFGLVKDRENRYARDNGGMAGTPLYMSPEAIQTPDAVNACSDLYAVGAVGYFLLTGRPVFESEDLVTLCRMHAVEQPADPSVRLGKPFAADVVHAILSCLEKDRARRPQTARDLANMLDRCECSQDWSVDRADMWWSRHERGMPQESGAAAPPAHVNGSNHSDMQQTIDLS</sequence>
<feature type="transmembrane region" description="Helical" evidence="7">
    <location>
        <begin position="23"/>
        <end position="41"/>
    </location>
</feature>
<dbReference type="EC" id="2.7.11.1" evidence="9"/>
<name>A0A5C5VIJ7_9BACT</name>
<feature type="transmembrane region" description="Helical" evidence="7">
    <location>
        <begin position="359"/>
        <end position="381"/>
    </location>
</feature>
<keyword evidence="7" id="KW-1133">Transmembrane helix</keyword>
<keyword evidence="7" id="KW-0472">Membrane</keyword>
<comment type="caution">
    <text evidence="9">The sequence shown here is derived from an EMBL/GenBank/DDBJ whole genome shotgun (WGS) entry which is preliminary data.</text>
</comment>
<dbReference type="PROSITE" id="PS00107">
    <property type="entry name" value="PROTEIN_KINASE_ATP"/>
    <property type="match status" value="1"/>
</dbReference>
<keyword evidence="2 5" id="KW-0547">Nucleotide-binding</keyword>
<keyword evidence="7" id="KW-0812">Transmembrane</keyword>
<evidence type="ECO:0000313" key="9">
    <source>
        <dbReference type="EMBL" id="TWT37720.1"/>
    </source>
</evidence>